<dbReference type="GO" id="GO:0043682">
    <property type="term" value="F:P-type divalent copper transporter activity"/>
    <property type="evidence" value="ECO:0007669"/>
    <property type="project" value="TreeGrafter"/>
</dbReference>
<dbReference type="InterPro" id="IPR059000">
    <property type="entry name" value="ATPase_P-type_domA"/>
</dbReference>
<dbReference type="InterPro" id="IPR018303">
    <property type="entry name" value="ATPase_P-typ_P_site"/>
</dbReference>
<sequence length="730" mass="76833">MPPTDIVVRSSAAGRVRMTVPWLRVSNRAVADRRAVAIEESVARVAGVRAVHAYPRTASVVVWFRADTDRGAVEHAIAAATRADPTNLPDRAPHSADVTNADLLRMGIGAGALVLLGFRRYGFRRPPLLGPASRTVATGVTIFSGYPFLRGALRSLRGGRAGTDALVSAATIASLLLRENVVALTVLWLLNIGEFLQDLTLRRTRRAIADLLRGTQDTAWVRLADGTEVQVAIDALHVGDAVIVHEQVAVAVDGVVVGGEAVVDQSALTGENLPVTKHVGDRVQAGSVVLTGRIVIEADAVGDDTSIGRIIGRVEEAQRDRAPIQTVGENFSRRFVPASFALSALTLLATRDLRRAMTMLLIACPCAVGLSTPTAISGAIGNGARRGILIKGGSHLEISGRISAVVFDKTGTLTVGRPVVTNVVSFSDAWQPEQILAYAASSEIHSRHPLAEAVIRSTEERRIEIPTHAECEVIVGLGMRTRADDGRVLLLGNPSLLDRHGVAISEDAIEWVDRLRTASETPLLLAVDGALVGLVSLSDELRPEAREVLDALRADGVTEIAMLTGDHPVTAATIAAELGIDRWAAEVTPDDKLAVVRELQAAGHVVAVVGDGVNDAPALAAADIGIAMGLAGTDVAVETADVALAGDDLRKLLDIRDLGSHTVEVIRQNYGMSIAVNALGLLIGAGGALSPVLAAVLHNASSVAVVLNSSRLIRYQVDSPSHRTEESHCA</sequence>
<dbReference type="Gene3D" id="3.40.1110.10">
    <property type="entry name" value="Calcium-transporting ATPase, cytoplasmic domain N"/>
    <property type="match status" value="1"/>
</dbReference>
<dbReference type="InterPro" id="IPR023214">
    <property type="entry name" value="HAD_sf"/>
</dbReference>
<dbReference type="InterPro" id="IPR001757">
    <property type="entry name" value="P_typ_ATPase"/>
</dbReference>
<dbReference type="Proteomes" id="UP000194632">
    <property type="component" value="Unassembled WGS sequence"/>
</dbReference>
<keyword evidence="3" id="KW-0812">Transmembrane</keyword>
<evidence type="ECO:0000256" key="5">
    <source>
        <dbReference type="ARBA" id="ARBA00022741"/>
    </source>
</evidence>
<evidence type="ECO:0000256" key="6">
    <source>
        <dbReference type="ARBA" id="ARBA00022840"/>
    </source>
</evidence>
<dbReference type="Pfam" id="PF00122">
    <property type="entry name" value="E1-E2_ATPase"/>
    <property type="match status" value="1"/>
</dbReference>
<evidence type="ECO:0000256" key="3">
    <source>
        <dbReference type="ARBA" id="ARBA00022692"/>
    </source>
</evidence>
<evidence type="ECO:0000256" key="4">
    <source>
        <dbReference type="ARBA" id="ARBA00022723"/>
    </source>
</evidence>
<dbReference type="GO" id="GO:0005524">
    <property type="term" value="F:ATP binding"/>
    <property type="evidence" value="ECO:0007669"/>
    <property type="project" value="UniProtKB-UniRule"/>
</dbReference>
<dbReference type="PRINTS" id="PR00119">
    <property type="entry name" value="CATATPASE"/>
</dbReference>
<evidence type="ECO:0000256" key="1">
    <source>
        <dbReference type="ARBA" id="ARBA00004651"/>
    </source>
</evidence>
<evidence type="ECO:0000256" key="8">
    <source>
        <dbReference type="ARBA" id="ARBA00022989"/>
    </source>
</evidence>
<dbReference type="SFLD" id="SFLDF00027">
    <property type="entry name" value="p-type_atpase"/>
    <property type="match status" value="1"/>
</dbReference>
<dbReference type="GO" id="GO:0005507">
    <property type="term" value="F:copper ion binding"/>
    <property type="evidence" value="ECO:0007669"/>
    <property type="project" value="TreeGrafter"/>
</dbReference>
<comment type="subcellular location">
    <subcellularLocation>
        <location evidence="1">Cell membrane</location>
        <topology evidence="1">Multi-pass membrane protein</topology>
    </subcellularLocation>
</comment>
<dbReference type="InterPro" id="IPR044492">
    <property type="entry name" value="P_typ_ATPase_HD_dom"/>
</dbReference>
<dbReference type="Gene3D" id="2.70.150.10">
    <property type="entry name" value="Calcium-transporting ATPase, cytoplasmic transduction domain A"/>
    <property type="match status" value="1"/>
</dbReference>
<keyword evidence="10" id="KW-1003">Cell membrane</keyword>
<dbReference type="SFLD" id="SFLDG00002">
    <property type="entry name" value="C1.7:_P-type_atpase_like"/>
    <property type="match status" value="1"/>
</dbReference>
<keyword evidence="13" id="KW-1185">Reference proteome</keyword>
<evidence type="ECO:0000256" key="9">
    <source>
        <dbReference type="ARBA" id="ARBA00023136"/>
    </source>
</evidence>
<dbReference type="GO" id="GO:0016887">
    <property type="term" value="F:ATP hydrolysis activity"/>
    <property type="evidence" value="ECO:0007669"/>
    <property type="project" value="InterPro"/>
</dbReference>
<dbReference type="InterPro" id="IPR036412">
    <property type="entry name" value="HAD-like_sf"/>
</dbReference>
<dbReference type="GO" id="GO:0005886">
    <property type="term" value="C:plasma membrane"/>
    <property type="evidence" value="ECO:0007669"/>
    <property type="project" value="UniProtKB-SubCell"/>
</dbReference>
<dbReference type="InterPro" id="IPR027256">
    <property type="entry name" value="P-typ_ATPase_IB"/>
</dbReference>
<keyword evidence="7" id="KW-1278">Translocase</keyword>
<evidence type="ECO:0000256" key="7">
    <source>
        <dbReference type="ARBA" id="ARBA00022967"/>
    </source>
</evidence>
<keyword evidence="9" id="KW-0472">Membrane</keyword>
<protein>
    <submittedName>
        <fullName evidence="12">Copper-translocating P-type ATPase</fullName>
    </submittedName>
</protein>
<proteinExistence type="inferred from homology"/>
<dbReference type="NCBIfam" id="TIGR01494">
    <property type="entry name" value="ATPase_P-type"/>
    <property type="match status" value="1"/>
</dbReference>
<dbReference type="GO" id="GO:0055070">
    <property type="term" value="P:copper ion homeostasis"/>
    <property type="evidence" value="ECO:0007669"/>
    <property type="project" value="TreeGrafter"/>
</dbReference>
<gene>
    <name evidence="12" type="ORF">CA982_18225</name>
</gene>
<dbReference type="AlphaFoldDB" id="A0A243Q6V7"/>
<evidence type="ECO:0000256" key="2">
    <source>
        <dbReference type="ARBA" id="ARBA00006024"/>
    </source>
</evidence>
<dbReference type="SUPFAM" id="SSF81653">
    <property type="entry name" value="Calcium ATPase, transduction domain A"/>
    <property type="match status" value="1"/>
</dbReference>
<dbReference type="NCBIfam" id="TIGR01511">
    <property type="entry name" value="ATPase-IB1_Cu"/>
    <property type="match status" value="1"/>
</dbReference>
<evidence type="ECO:0000259" key="11">
    <source>
        <dbReference type="Pfam" id="PF00122"/>
    </source>
</evidence>
<reference evidence="12 13" key="1">
    <citation type="submission" date="2017-05" db="EMBL/GenBank/DDBJ databases">
        <title>Biotechnological potential of actinobacteria isolated from South African environments.</title>
        <authorList>
            <person name="Le Roes-Hill M."/>
            <person name="Prins A."/>
            <person name="Durrell K.A."/>
        </authorList>
    </citation>
    <scope>NUCLEOTIDE SEQUENCE [LARGE SCALE GENOMIC DNA]</scope>
    <source>
        <strain evidence="12">BS2</strain>
    </source>
</reference>
<organism evidence="12 13">
    <name type="scientific">Gordonia lacunae</name>
    <dbReference type="NCBI Taxonomy" id="417102"/>
    <lineage>
        <taxon>Bacteria</taxon>
        <taxon>Bacillati</taxon>
        <taxon>Actinomycetota</taxon>
        <taxon>Actinomycetes</taxon>
        <taxon>Mycobacteriales</taxon>
        <taxon>Gordoniaceae</taxon>
        <taxon>Gordonia</taxon>
    </lineage>
</organism>
<dbReference type="SFLD" id="SFLDS00003">
    <property type="entry name" value="Haloacid_Dehalogenase"/>
    <property type="match status" value="1"/>
</dbReference>
<dbReference type="InterPro" id="IPR023299">
    <property type="entry name" value="ATPase_P-typ_cyto_dom_N"/>
</dbReference>
<accession>A0A243Q6V7</accession>
<feature type="domain" description="P-type ATPase A" evidence="11">
    <location>
        <begin position="216"/>
        <end position="315"/>
    </location>
</feature>
<keyword evidence="5 10" id="KW-0547">Nucleotide-binding</keyword>
<comment type="similarity">
    <text evidence="2 10">Belongs to the cation transport ATPase (P-type) (TC 3.A.3) family. Type IB subfamily.</text>
</comment>
<dbReference type="InterPro" id="IPR008250">
    <property type="entry name" value="ATPase_P-typ_transduc_dom_A_sf"/>
</dbReference>
<dbReference type="SUPFAM" id="SSF56784">
    <property type="entry name" value="HAD-like"/>
    <property type="match status" value="1"/>
</dbReference>
<dbReference type="PANTHER" id="PTHR43520">
    <property type="entry name" value="ATP7, ISOFORM B"/>
    <property type="match status" value="1"/>
</dbReference>
<evidence type="ECO:0000313" key="12">
    <source>
        <dbReference type="EMBL" id="OUC77241.1"/>
    </source>
</evidence>
<dbReference type="EMBL" id="NGFO01000023">
    <property type="protein sequence ID" value="OUC77241.1"/>
    <property type="molecule type" value="Genomic_DNA"/>
</dbReference>
<dbReference type="PANTHER" id="PTHR43520:SF8">
    <property type="entry name" value="P-TYPE CU(+) TRANSPORTER"/>
    <property type="match status" value="1"/>
</dbReference>
<dbReference type="Pfam" id="PF00702">
    <property type="entry name" value="Hydrolase"/>
    <property type="match status" value="1"/>
</dbReference>
<keyword evidence="6 10" id="KW-0067">ATP-binding</keyword>
<dbReference type="Gene3D" id="3.40.50.1000">
    <property type="entry name" value="HAD superfamily/HAD-like"/>
    <property type="match status" value="1"/>
</dbReference>
<dbReference type="PROSITE" id="PS01229">
    <property type="entry name" value="COF_2"/>
    <property type="match status" value="1"/>
</dbReference>
<evidence type="ECO:0000313" key="13">
    <source>
        <dbReference type="Proteomes" id="UP000194632"/>
    </source>
</evidence>
<name>A0A243Q6V7_9ACTN</name>
<comment type="caution">
    <text evidence="12">The sequence shown here is derived from an EMBL/GenBank/DDBJ whole genome shotgun (WGS) entry which is preliminary data.</text>
</comment>
<keyword evidence="4 10" id="KW-0479">Metal-binding</keyword>
<evidence type="ECO:0000256" key="10">
    <source>
        <dbReference type="RuleBase" id="RU362081"/>
    </source>
</evidence>
<keyword evidence="8" id="KW-1133">Transmembrane helix</keyword>
<dbReference type="STRING" id="417102.CA982_18225"/>
<dbReference type="NCBIfam" id="TIGR01525">
    <property type="entry name" value="ATPase-IB_hvy"/>
    <property type="match status" value="1"/>
</dbReference>
<dbReference type="PROSITE" id="PS00154">
    <property type="entry name" value="ATPASE_E1_E2"/>
    <property type="match status" value="1"/>
</dbReference>